<keyword evidence="1" id="KW-0472">Membrane</keyword>
<keyword evidence="3" id="KW-1185">Reference proteome</keyword>
<evidence type="ECO:0008006" key="4">
    <source>
        <dbReference type="Google" id="ProtNLM"/>
    </source>
</evidence>
<organism evidence="2 3">
    <name type="scientific">Gaiella occulta</name>
    <dbReference type="NCBI Taxonomy" id="1002870"/>
    <lineage>
        <taxon>Bacteria</taxon>
        <taxon>Bacillati</taxon>
        <taxon>Actinomycetota</taxon>
        <taxon>Thermoleophilia</taxon>
        <taxon>Gaiellales</taxon>
        <taxon>Gaiellaceae</taxon>
        <taxon>Gaiella</taxon>
    </lineage>
</organism>
<dbReference type="Proteomes" id="UP000254134">
    <property type="component" value="Unassembled WGS sequence"/>
</dbReference>
<accession>A0A7M2Z1D7</accession>
<sequence>MTDLPHAPTAGARPVSVRLGPAAGIAAGPLFLGLVLLNTWWSRDFLHSIGWRLFGGESLPYPSCLALGPHGWMQVVAFAVTGLLVVIFAIGLRRAIPRRPSAIVATTLLVLFGTAIATSSARVDWTSVHGGDPSTPNGWIHGISFVVALPSILLATCVLGLALRGDRRWRPFAVASPLVGVALALSLVGGPHGQATFLVFLAILFGWIAALALRLRRVGP</sequence>
<feature type="transmembrane region" description="Helical" evidence="1">
    <location>
        <begin position="102"/>
        <end position="119"/>
    </location>
</feature>
<dbReference type="EMBL" id="QQZY01000001">
    <property type="protein sequence ID" value="RDI75602.1"/>
    <property type="molecule type" value="Genomic_DNA"/>
</dbReference>
<evidence type="ECO:0000313" key="3">
    <source>
        <dbReference type="Proteomes" id="UP000254134"/>
    </source>
</evidence>
<feature type="transmembrane region" description="Helical" evidence="1">
    <location>
        <begin position="71"/>
        <end position="90"/>
    </location>
</feature>
<evidence type="ECO:0000313" key="2">
    <source>
        <dbReference type="EMBL" id="RDI75602.1"/>
    </source>
</evidence>
<feature type="transmembrane region" description="Helical" evidence="1">
    <location>
        <begin position="169"/>
        <end position="189"/>
    </location>
</feature>
<dbReference type="Pfam" id="PF06197">
    <property type="entry name" value="DUF998"/>
    <property type="match status" value="1"/>
</dbReference>
<dbReference type="OrthoDB" id="8159487at2"/>
<keyword evidence="1" id="KW-1133">Transmembrane helix</keyword>
<feature type="transmembrane region" description="Helical" evidence="1">
    <location>
        <begin position="21"/>
        <end position="41"/>
    </location>
</feature>
<proteinExistence type="predicted"/>
<reference evidence="2 3" key="1">
    <citation type="submission" date="2018-07" db="EMBL/GenBank/DDBJ databases">
        <title>High-quality-draft genome sequence of Gaiella occulta.</title>
        <authorList>
            <person name="Severino R."/>
            <person name="Froufe H.J.C."/>
            <person name="Rainey F.A."/>
            <person name="Barroso C."/>
            <person name="Albuquerque L."/>
            <person name="Lobo-Da-Cunha A."/>
            <person name="Da Costa M.S."/>
            <person name="Egas C."/>
        </authorList>
    </citation>
    <scope>NUCLEOTIDE SEQUENCE [LARGE SCALE GENOMIC DNA]</scope>
    <source>
        <strain evidence="2 3">F2-233</strain>
    </source>
</reference>
<protein>
    <recommendedName>
        <fullName evidence="4">DUF998 domain-containing protein</fullName>
    </recommendedName>
</protein>
<feature type="transmembrane region" description="Helical" evidence="1">
    <location>
        <begin position="139"/>
        <end position="162"/>
    </location>
</feature>
<comment type="caution">
    <text evidence="2">The sequence shown here is derived from an EMBL/GenBank/DDBJ whole genome shotgun (WGS) entry which is preliminary data.</text>
</comment>
<feature type="transmembrane region" description="Helical" evidence="1">
    <location>
        <begin position="195"/>
        <end position="215"/>
    </location>
</feature>
<evidence type="ECO:0000256" key="1">
    <source>
        <dbReference type="SAM" id="Phobius"/>
    </source>
</evidence>
<keyword evidence="1" id="KW-0812">Transmembrane</keyword>
<gene>
    <name evidence="2" type="ORF">Gocc_0021</name>
</gene>
<reference evidence="3" key="2">
    <citation type="journal article" date="2019" name="MicrobiologyOpen">
        <title>High-quality draft genome sequence of Gaiella occulta isolated from a 150 meter deep mineral water borehole and comparison with the genome sequences of other deep-branching lineages of the phylum Actinobacteria.</title>
        <authorList>
            <person name="Severino R."/>
            <person name="Froufe H.J.C."/>
            <person name="Barroso C."/>
            <person name="Albuquerque L."/>
            <person name="Lobo-da-Cunha A."/>
            <person name="da Costa M.S."/>
            <person name="Egas C."/>
        </authorList>
    </citation>
    <scope>NUCLEOTIDE SEQUENCE [LARGE SCALE GENOMIC DNA]</scope>
    <source>
        <strain evidence="3">F2-233</strain>
    </source>
</reference>
<name>A0A7M2Z1D7_9ACTN</name>
<dbReference type="AlphaFoldDB" id="A0A7M2Z1D7"/>
<dbReference type="InterPro" id="IPR009339">
    <property type="entry name" value="DUF998"/>
</dbReference>
<dbReference type="RefSeq" id="WP_114794513.1">
    <property type="nucleotide sequence ID" value="NZ_QQZY01000001.1"/>
</dbReference>